<dbReference type="WBParaSite" id="jg20844">
    <property type="protein sequence ID" value="jg20844"/>
    <property type="gene ID" value="jg20844"/>
</dbReference>
<feature type="transmembrane region" description="Helical" evidence="2">
    <location>
        <begin position="96"/>
        <end position="115"/>
    </location>
</feature>
<keyword evidence="2" id="KW-0812">Transmembrane</keyword>
<evidence type="ECO:0000256" key="1">
    <source>
        <dbReference type="SAM" id="MobiDB-lite"/>
    </source>
</evidence>
<feature type="compositionally biased region" description="Low complexity" evidence="1">
    <location>
        <begin position="405"/>
        <end position="415"/>
    </location>
</feature>
<name>A0A915DJZ4_9BILA</name>
<feature type="compositionally biased region" description="Basic and acidic residues" evidence="1">
    <location>
        <begin position="394"/>
        <end position="403"/>
    </location>
</feature>
<keyword evidence="2" id="KW-1133">Transmembrane helix</keyword>
<evidence type="ECO:0000313" key="3">
    <source>
        <dbReference type="Proteomes" id="UP000887574"/>
    </source>
</evidence>
<organism evidence="3 4">
    <name type="scientific">Ditylenchus dipsaci</name>
    <dbReference type="NCBI Taxonomy" id="166011"/>
    <lineage>
        <taxon>Eukaryota</taxon>
        <taxon>Metazoa</taxon>
        <taxon>Ecdysozoa</taxon>
        <taxon>Nematoda</taxon>
        <taxon>Chromadorea</taxon>
        <taxon>Rhabditida</taxon>
        <taxon>Tylenchina</taxon>
        <taxon>Tylenchomorpha</taxon>
        <taxon>Sphaerularioidea</taxon>
        <taxon>Anguinidae</taxon>
        <taxon>Anguininae</taxon>
        <taxon>Ditylenchus</taxon>
    </lineage>
</organism>
<keyword evidence="2" id="KW-0472">Membrane</keyword>
<reference evidence="4" key="1">
    <citation type="submission" date="2022-11" db="UniProtKB">
        <authorList>
            <consortium name="WormBaseParasite"/>
        </authorList>
    </citation>
    <scope>IDENTIFICATION</scope>
</reference>
<proteinExistence type="predicted"/>
<feature type="region of interest" description="Disordered" evidence="1">
    <location>
        <begin position="384"/>
        <end position="434"/>
    </location>
</feature>
<evidence type="ECO:0000256" key="2">
    <source>
        <dbReference type="SAM" id="Phobius"/>
    </source>
</evidence>
<protein>
    <submittedName>
        <fullName evidence="4">Fibronectin type III domain-containing protein</fullName>
    </submittedName>
</protein>
<dbReference type="AlphaFoldDB" id="A0A915DJZ4"/>
<evidence type="ECO:0000313" key="4">
    <source>
        <dbReference type="WBParaSite" id="jg20844"/>
    </source>
</evidence>
<feature type="compositionally biased region" description="Polar residues" evidence="1">
    <location>
        <begin position="424"/>
        <end position="434"/>
    </location>
</feature>
<feature type="compositionally biased region" description="Basic residues" evidence="1">
    <location>
        <begin position="384"/>
        <end position="393"/>
    </location>
</feature>
<sequence>MAQKVDECFNPPHIKSLKLNWKIHGKGKQSYRMANSASSSLVLPSSQQSMVLANLLPLSNYSLSLYSFSQCARSPTISLKVSTKNPMMVHQTVTTLLPIEIGLIVLVLLLWAIILHHFLRLYKKITLVNVMPMGGYYNGHKKDSRFSAASRLSNASATSKTSNVNQFDILEDAVCAWRSETVLSTKYQREQHHSVNESREATIIPDNFPKKTRSAKTSINSIRRFSRASLAAPPVPSEPYYSDPNLRAIQPSAFQPIDPSLSFPLTAYTQETQCVGKPLPILPFDEEKKVEDSKKDNPRTTSVILNQRRVSTNPYVLIAPEGGPPKRKISAVVLGKATNDIRRCSSFATMSPTSLQFGRKTSAKRTSLRRRLSNINTTIQKKFSIKGKNRRRIDKMDSLREGESETSSGEEGSSTKCLPRRQRSTSSSSHPKCP</sequence>
<accession>A0A915DJZ4</accession>
<dbReference type="Proteomes" id="UP000887574">
    <property type="component" value="Unplaced"/>
</dbReference>
<keyword evidence="3" id="KW-1185">Reference proteome</keyword>